<proteinExistence type="predicted"/>
<accession>A0A820IK42</accession>
<protein>
    <recommendedName>
        <fullName evidence="1">DYW domain-containing protein</fullName>
    </recommendedName>
</protein>
<dbReference type="InterPro" id="IPR032867">
    <property type="entry name" value="DYW_dom"/>
</dbReference>
<reference evidence="2" key="1">
    <citation type="submission" date="2021-02" db="EMBL/GenBank/DDBJ databases">
        <authorList>
            <person name="Nowell W R."/>
        </authorList>
    </citation>
    <scope>NUCLEOTIDE SEQUENCE</scope>
</reference>
<comment type="caution">
    <text evidence="2">The sequence shown here is derived from an EMBL/GenBank/DDBJ whole genome shotgun (WGS) entry which is preliminary data.</text>
</comment>
<evidence type="ECO:0000313" key="3">
    <source>
        <dbReference type="Proteomes" id="UP000663823"/>
    </source>
</evidence>
<dbReference type="GO" id="GO:0008270">
    <property type="term" value="F:zinc ion binding"/>
    <property type="evidence" value="ECO:0007669"/>
    <property type="project" value="InterPro"/>
</dbReference>
<evidence type="ECO:0000259" key="1">
    <source>
        <dbReference type="Pfam" id="PF14432"/>
    </source>
</evidence>
<dbReference type="Proteomes" id="UP000663823">
    <property type="component" value="Unassembled WGS sequence"/>
</dbReference>
<evidence type="ECO:0000313" key="2">
    <source>
        <dbReference type="EMBL" id="CAF4308136.1"/>
    </source>
</evidence>
<dbReference type="EMBL" id="CAJOAX010049377">
    <property type="protein sequence ID" value="CAF4308136.1"/>
    <property type="molecule type" value="Genomic_DNA"/>
</dbReference>
<gene>
    <name evidence="2" type="ORF">OTI717_LOCUS42262</name>
</gene>
<sequence length="93" mass="10649">IFDSSCITRQIDDEETIESVLCGHSEKLALAFNFIQRPIPTIIQITKNLRICSDCHEAIKLIAKIRQCTIIIRDTNRIHHFHSNGKCSCQGHF</sequence>
<dbReference type="AlphaFoldDB" id="A0A820IK42"/>
<feature type="domain" description="DYW" evidence="1">
    <location>
        <begin position="5"/>
        <end position="92"/>
    </location>
</feature>
<feature type="non-terminal residue" evidence="2">
    <location>
        <position position="1"/>
    </location>
</feature>
<dbReference type="Pfam" id="PF14432">
    <property type="entry name" value="DYW_deaminase"/>
    <property type="match status" value="1"/>
</dbReference>
<organism evidence="2 3">
    <name type="scientific">Rotaria sordida</name>
    <dbReference type="NCBI Taxonomy" id="392033"/>
    <lineage>
        <taxon>Eukaryota</taxon>
        <taxon>Metazoa</taxon>
        <taxon>Spiralia</taxon>
        <taxon>Gnathifera</taxon>
        <taxon>Rotifera</taxon>
        <taxon>Eurotatoria</taxon>
        <taxon>Bdelloidea</taxon>
        <taxon>Philodinida</taxon>
        <taxon>Philodinidae</taxon>
        <taxon>Rotaria</taxon>
    </lineage>
</organism>
<name>A0A820IK42_9BILA</name>